<dbReference type="AlphaFoldDB" id="A0AAQ4DGN0"/>
<feature type="compositionally biased region" description="Basic and acidic residues" evidence="1">
    <location>
        <begin position="73"/>
        <end position="85"/>
    </location>
</feature>
<dbReference type="EMBL" id="JARKHS020030922">
    <property type="protein sequence ID" value="KAK8761620.1"/>
    <property type="molecule type" value="Genomic_DNA"/>
</dbReference>
<gene>
    <name evidence="2" type="ORF">V5799_027115</name>
</gene>
<comment type="caution">
    <text evidence="2">The sequence shown here is derived from an EMBL/GenBank/DDBJ whole genome shotgun (WGS) entry which is preliminary data.</text>
</comment>
<proteinExistence type="predicted"/>
<organism evidence="2 3">
    <name type="scientific">Amblyomma americanum</name>
    <name type="common">Lone star tick</name>
    <dbReference type="NCBI Taxonomy" id="6943"/>
    <lineage>
        <taxon>Eukaryota</taxon>
        <taxon>Metazoa</taxon>
        <taxon>Ecdysozoa</taxon>
        <taxon>Arthropoda</taxon>
        <taxon>Chelicerata</taxon>
        <taxon>Arachnida</taxon>
        <taxon>Acari</taxon>
        <taxon>Parasitiformes</taxon>
        <taxon>Ixodida</taxon>
        <taxon>Ixodoidea</taxon>
        <taxon>Ixodidae</taxon>
        <taxon>Amblyomminae</taxon>
        <taxon>Amblyomma</taxon>
    </lineage>
</organism>
<evidence type="ECO:0000256" key="1">
    <source>
        <dbReference type="SAM" id="MobiDB-lite"/>
    </source>
</evidence>
<name>A0AAQ4DGN0_AMBAM</name>
<dbReference type="Proteomes" id="UP001321473">
    <property type="component" value="Unassembled WGS sequence"/>
</dbReference>
<protein>
    <submittedName>
        <fullName evidence="2">Uncharacterized protein</fullName>
    </submittedName>
</protein>
<evidence type="ECO:0000313" key="3">
    <source>
        <dbReference type="Proteomes" id="UP001321473"/>
    </source>
</evidence>
<evidence type="ECO:0000313" key="2">
    <source>
        <dbReference type="EMBL" id="KAK8761620.1"/>
    </source>
</evidence>
<feature type="region of interest" description="Disordered" evidence="1">
    <location>
        <begin position="1"/>
        <end position="100"/>
    </location>
</feature>
<sequence>MADGRHKQSGQRGGVRARGPPAVRARPRRGAHQVRAPGALRGPAVPPLRRVHASRPLPPPLQATLVHPLQPGRPREQRPGRREGLRAAPLNRPREEERSTEFSCPYLVLFLQKIHQLHQCPIGNGRA</sequence>
<keyword evidence="3" id="KW-1185">Reference proteome</keyword>
<reference evidence="2 3" key="1">
    <citation type="journal article" date="2023" name="Arcadia Sci">
        <title>De novo assembly of a long-read Amblyomma americanum tick genome.</title>
        <authorList>
            <person name="Chou S."/>
            <person name="Poskanzer K.E."/>
            <person name="Rollins M."/>
            <person name="Thuy-Boun P.S."/>
        </authorList>
    </citation>
    <scope>NUCLEOTIDE SEQUENCE [LARGE SCALE GENOMIC DNA]</scope>
    <source>
        <strain evidence="2">F_SG_1</strain>
        <tissue evidence="2">Salivary glands</tissue>
    </source>
</reference>
<accession>A0AAQ4DGN0</accession>